<dbReference type="InterPro" id="IPR001766">
    <property type="entry name" value="Fork_head_dom"/>
</dbReference>
<keyword evidence="3" id="KW-0804">Transcription</keyword>
<dbReference type="InterPro" id="IPR045912">
    <property type="entry name" value="FOXJ2/3-like"/>
</dbReference>
<organism evidence="7">
    <name type="scientific">Schmidtea mediterranea</name>
    <name type="common">Freshwater planarian flatworm</name>
    <dbReference type="NCBI Taxonomy" id="79327"/>
    <lineage>
        <taxon>Eukaryota</taxon>
        <taxon>Metazoa</taxon>
        <taxon>Spiralia</taxon>
        <taxon>Lophotrochozoa</taxon>
        <taxon>Platyhelminthes</taxon>
        <taxon>Rhabditophora</taxon>
        <taxon>Seriata</taxon>
        <taxon>Tricladida</taxon>
        <taxon>Continenticola</taxon>
        <taxon>Geoplanoidea</taxon>
        <taxon>Dugesiidae</taxon>
        <taxon>Schmidtea</taxon>
    </lineage>
</organism>
<dbReference type="Gene3D" id="1.10.10.10">
    <property type="entry name" value="Winged helix-like DNA-binding domain superfamily/Winged helix DNA-binding domain"/>
    <property type="match status" value="1"/>
</dbReference>
<dbReference type="SUPFAM" id="SSF46785">
    <property type="entry name" value="Winged helix' DNA-binding domain"/>
    <property type="match status" value="1"/>
</dbReference>
<dbReference type="PANTHER" id="PTHR46078:SF2">
    <property type="entry name" value="FORK-HEAD DOMAIN-CONTAINING PROTEIN"/>
    <property type="match status" value="1"/>
</dbReference>
<name>A0A822ZXT4_SCHMD</name>
<evidence type="ECO:0000256" key="3">
    <source>
        <dbReference type="ARBA" id="ARBA00023163"/>
    </source>
</evidence>
<dbReference type="InterPro" id="IPR036390">
    <property type="entry name" value="WH_DNA-bd_sf"/>
</dbReference>
<proteinExistence type="evidence at transcript level"/>
<dbReference type="OrthoDB" id="5402974at2759"/>
<dbReference type="GO" id="GO:0005634">
    <property type="term" value="C:nucleus"/>
    <property type="evidence" value="ECO:0007669"/>
    <property type="project" value="UniProtKB-SubCell"/>
</dbReference>
<keyword evidence="1" id="KW-0805">Transcription regulation</keyword>
<feature type="domain" description="Fork-head" evidence="6">
    <location>
        <begin position="62"/>
        <end position="150"/>
    </location>
</feature>
<protein>
    <submittedName>
        <fullName evidence="7">Forkhead box N</fullName>
    </submittedName>
</protein>
<sequence>MCAFDDSLTEIDWLNSLCIQKKSEIKEGNVISTTISPYSLITTHHNSPNDNCNTSRIHGYDKPSYSYAYLIKLAIESSNSKKMKLNEIYSWISETFPYYKYMQKDNNKGWKNAIRHNLSLNKIFKRCAKDSSQLGKGSFWTIDSSLDDDVQYPPVKKMKLMLNSTETVRSSSIEKLDLIHSTEITQNISKEMSIPVSIVYTLLSSSSNNEYNLIESSATPMSNISTSSLEMMPEKTQITFATLESRVLPNNSAFTVYSNEIENHNFSKEPCNDLGYSCQISYSNQPIYRNCLFKSNVSTTELNPILSTVECSREILHPKVLNKHLNSDPISSKNDLFTDKLEVDEDIMSVKSANNDFVVKTPVLSQINSQPVELGGNNSEIKEVYEENELTKGSLRDSHLISSLPQDTIDNLNSFDNLSFYDSFASIPQPLFDSESRSFELSQSTRKYLYNLSGVKENLLHRSQWLDLQEEDYQNQSLSETFFETLRSEEMRRNYKSETYPDSPNCDVSPTKEYLELKSSLISYRYKSDAANSTSMSLSTSSTEKSSNTLRSKSDIYKKSNSFDSTSEIEHFKRSISENQTCDGDEEITDVFPWDSII</sequence>
<dbReference type="PANTHER" id="PTHR46078">
    <property type="entry name" value="FORKHEAD BOX PROTEIN J2 FAMILY MEMBER"/>
    <property type="match status" value="1"/>
</dbReference>
<gene>
    <name evidence="7" type="primary">P</name>
</gene>
<dbReference type="InterPro" id="IPR036388">
    <property type="entry name" value="WH-like_DNA-bd_sf"/>
</dbReference>
<dbReference type="SMART" id="SM00339">
    <property type="entry name" value="FH"/>
    <property type="match status" value="1"/>
</dbReference>
<evidence type="ECO:0000256" key="4">
    <source>
        <dbReference type="ARBA" id="ARBA00023242"/>
    </source>
</evidence>
<evidence type="ECO:0000259" key="6">
    <source>
        <dbReference type="PROSITE" id="PS50039"/>
    </source>
</evidence>
<evidence type="ECO:0000256" key="1">
    <source>
        <dbReference type="ARBA" id="ARBA00023015"/>
    </source>
</evidence>
<evidence type="ECO:0000256" key="2">
    <source>
        <dbReference type="ARBA" id="ARBA00023125"/>
    </source>
</evidence>
<dbReference type="PRINTS" id="PR00053">
    <property type="entry name" value="FORKHEAD"/>
</dbReference>
<dbReference type="InterPro" id="IPR030456">
    <property type="entry name" value="TF_fork_head_CS_2"/>
</dbReference>
<evidence type="ECO:0000313" key="7">
    <source>
        <dbReference type="EMBL" id="DAD52843.1"/>
    </source>
</evidence>
<dbReference type="GO" id="GO:0000981">
    <property type="term" value="F:DNA-binding transcription factor activity, RNA polymerase II-specific"/>
    <property type="evidence" value="ECO:0007669"/>
    <property type="project" value="TreeGrafter"/>
</dbReference>
<dbReference type="GO" id="GO:0000978">
    <property type="term" value="F:RNA polymerase II cis-regulatory region sequence-specific DNA binding"/>
    <property type="evidence" value="ECO:0007669"/>
    <property type="project" value="TreeGrafter"/>
</dbReference>
<dbReference type="PROSITE" id="PS50039">
    <property type="entry name" value="FORK_HEAD_3"/>
    <property type="match status" value="1"/>
</dbReference>
<dbReference type="CDD" id="cd00059">
    <property type="entry name" value="FH_FOX"/>
    <property type="match status" value="1"/>
</dbReference>
<reference evidence="7" key="1">
    <citation type="journal article" name="Sci. Rep.">
        <title>Analysis of Fox genes in Schmidtea mediterranea reveals new families and a conserved role of Smed-foxO in controlling cell death.</title>
        <authorList>
            <person name="Pascual-Carreras E."/>
            <person name="Herrera-Ubeda C."/>
            <person name="Rossello M."/>
            <person name="Coronel-Cordoba P."/>
            <person name="Garcia-Fernandez J."/>
            <person name="Salo E."/>
            <person name="Adell T."/>
        </authorList>
    </citation>
    <scope>NUCLEOTIDE SEQUENCE</scope>
</reference>
<dbReference type="EMBL" id="BK013015">
    <property type="protein sequence ID" value="DAD52843.1"/>
    <property type="molecule type" value="mRNA"/>
</dbReference>
<keyword evidence="2 5" id="KW-0238">DNA-binding</keyword>
<evidence type="ECO:0000256" key="5">
    <source>
        <dbReference type="PROSITE-ProRule" id="PRU00089"/>
    </source>
</evidence>
<feature type="DNA-binding region" description="Fork-head" evidence="5">
    <location>
        <begin position="62"/>
        <end position="150"/>
    </location>
</feature>
<accession>A0A822ZXT4</accession>
<comment type="subcellular location">
    <subcellularLocation>
        <location evidence="5">Nucleus</location>
    </subcellularLocation>
</comment>
<dbReference type="PROSITE" id="PS00658">
    <property type="entry name" value="FORK_HEAD_2"/>
    <property type="match status" value="1"/>
</dbReference>
<keyword evidence="4 5" id="KW-0539">Nucleus</keyword>
<dbReference type="Pfam" id="PF00250">
    <property type="entry name" value="Forkhead"/>
    <property type="match status" value="1"/>
</dbReference>
<dbReference type="AlphaFoldDB" id="A0A822ZXT4"/>